<dbReference type="OrthoDB" id="10168480at2759"/>
<evidence type="ECO:0000256" key="1">
    <source>
        <dbReference type="SAM" id="MobiDB-lite"/>
    </source>
</evidence>
<accession>A0A814P651</accession>
<protein>
    <submittedName>
        <fullName evidence="2">Uncharacterized protein</fullName>
    </submittedName>
</protein>
<comment type="caution">
    <text evidence="2">The sequence shown here is derived from an EMBL/GenBank/DDBJ whole genome shotgun (WGS) entry which is preliminary data.</text>
</comment>
<name>A0A814P651_ADIRI</name>
<sequence>MMNHLNANNSNSHRWGNTEDIPQLSTPVTPRKRVDDDKERLKFTEGSTCGCEQWCKEHNSSFGVCADGHSCVCRDEFIPYDSIGDACTCDQWCRTYAHKSGGICGDGYTCICS</sequence>
<reference evidence="2" key="1">
    <citation type="submission" date="2021-02" db="EMBL/GenBank/DDBJ databases">
        <authorList>
            <person name="Nowell W R."/>
        </authorList>
    </citation>
    <scope>NUCLEOTIDE SEQUENCE</scope>
</reference>
<feature type="compositionally biased region" description="Polar residues" evidence="1">
    <location>
        <begin position="1"/>
        <end position="15"/>
    </location>
</feature>
<organism evidence="2 3">
    <name type="scientific">Adineta ricciae</name>
    <name type="common">Rotifer</name>
    <dbReference type="NCBI Taxonomy" id="249248"/>
    <lineage>
        <taxon>Eukaryota</taxon>
        <taxon>Metazoa</taxon>
        <taxon>Spiralia</taxon>
        <taxon>Gnathifera</taxon>
        <taxon>Rotifera</taxon>
        <taxon>Eurotatoria</taxon>
        <taxon>Bdelloidea</taxon>
        <taxon>Adinetida</taxon>
        <taxon>Adinetidae</taxon>
        <taxon>Adineta</taxon>
    </lineage>
</organism>
<proteinExistence type="predicted"/>
<dbReference type="EMBL" id="CAJNOJ010000098">
    <property type="protein sequence ID" value="CAF1103353.1"/>
    <property type="molecule type" value="Genomic_DNA"/>
</dbReference>
<evidence type="ECO:0000313" key="2">
    <source>
        <dbReference type="EMBL" id="CAF1103353.1"/>
    </source>
</evidence>
<dbReference type="AlphaFoldDB" id="A0A814P651"/>
<dbReference type="Proteomes" id="UP000663852">
    <property type="component" value="Unassembled WGS sequence"/>
</dbReference>
<gene>
    <name evidence="2" type="ORF">EDS130_LOCUS20105</name>
</gene>
<evidence type="ECO:0000313" key="3">
    <source>
        <dbReference type="Proteomes" id="UP000663852"/>
    </source>
</evidence>
<feature type="region of interest" description="Disordered" evidence="1">
    <location>
        <begin position="1"/>
        <end position="37"/>
    </location>
</feature>